<evidence type="ECO:0000313" key="1">
    <source>
        <dbReference type="EMBL" id="UVI27862.1"/>
    </source>
</evidence>
<protein>
    <recommendedName>
        <fullName evidence="3">DUF3221 domain-containing protein</fullName>
    </recommendedName>
</protein>
<evidence type="ECO:0008006" key="3">
    <source>
        <dbReference type="Google" id="ProtNLM"/>
    </source>
</evidence>
<keyword evidence="2" id="KW-1185">Reference proteome</keyword>
<evidence type="ECO:0000313" key="2">
    <source>
        <dbReference type="Proteomes" id="UP001057877"/>
    </source>
</evidence>
<proteinExistence type="predicted"/>
<organism evidence="1 2">
    <name type="scientific">Paenibacillus spongiae</name>
    <dbReference type="NCBI Taxonomy" id="2909671"/>
    <lineage>
        <taxon>Bacteria</taxon>
        <taxon>Bacillati</taxon>
        <taxon>Bacillota</taxon>
        <taxon>Bacilli</taxon>
        <taxon>Bacillales</taxon>
        <taxon>Paenibacillaceae</taxon>
        <taxon>Paenibacillus</taxon>
    </lineage>
</organism>
<dbReference type="RefSeq" id="WP_258383950.1">
    <property type="nucleotide sequence ID" value="NZ_CP091430.1"/>
</dbReference>
<name>A0ABY5S1W6_9BACL</name>
<gene>
    <name evidence="1" type="ORF">L1F29_20650</name>
</gene>
<dbReference type="EMBL" id="CP091430">
    <property type="protein sequence ID" value="UVI27862.1"/>
    <property type="molecule type" value="Genomic_DNA"/>
</dbReference>
<accession>A0ABY5S1W6</accession>
<sequence length="240" mass="26999">MRTWRKAALLIIGVAALSGCQSTVRDKSPQEMLSLTVAGLAAVDRYTFTGTTSIYGADMGAAQPITFQGSVEDHKRIQVKSNKDNEDIQITRQPFNLLKHIEATAATTELVAANSGERTAVLRIVPDKAASRRTWIKKQNEAFERLVKDDELADGAGRKLSLKAGNRMSYEQERADEISRSRKQLAEMLNTLNVDTTYQLIIDRKRLLPLKLHEHTVLQYKADGKNQREERKSELIFITE</sequence>
<dbReference type="PROSITE" id="PS51257">
    <property type="entry name" value="PROKAR_LIPOPROTEIN"/>
    <property type="match status" value="1"/>
</dbReference>
<reference evidence="1" key="1">
    <citation type="submission" date="2022-01" db="EMBL/GenBank/DDBJ databases">
        <title>Paenibacillus spongiae sp. nov., isolated from marine sponge.</title>
        <authorList>
            <person name="Li Z."/>
            <person name="Zhang M."/>
        </authorList>
    </citation>
    <scope>NUCLEOTIDE SEQUENCE</scope>
    <source>
        <strain evidence="1">PHS-Z3</strain>
    </source>
</reference>
<dbReference type="Proteomes" id="UP001057877">
    <property type="component" value="Chromosome"/>
</dbReference>